<dbReference type="eggNOG" id="COG0823">
    <property type="taxonomic scope" value="Bacteria"/>
</dbReference>
<reference evidence="3" key="1">
    <citation type="submission" date="2009-11" db="EMBL/GenBank/DDBJ databases">
        <title>The complete chromosome 1 of Sphaerobacter thermophilus DSM 20745.</title>
        <authorList>
            <person name="Lucas S."/>
            <person name="Copeland A."/>
            <person name="Lapidus A."/>
            <person name="Glavina del Rio T."/>
            <person name="Dalin E."/>
            <person name="Tice H."/>
            <person name="Bruce D."/>
            <person name="Goodwin L."/>
            <person name="Pitluck S."/>
            <person name="Kyrpides N."/>
            <person name="Mavromatis K."/>
            <person name="Ivanova N."/>
            <person name="Mikhailova N."/>
            <person name="LaButti K.M."/>
            <person name="Clum A."/>
            <person name="Sun H.I."/>
            <person name="Brettin T."/>
            <person name="Detter J.C."/>
            <person name="Han C."/>
            <person name="Larimer F."/>
            <person name="Land M."/>
            <person name="Hauser L."/>
            <person name="Markowitz V."/>
            <person name="Cheng J.F."/>
            <person name="Hugenholtz P."/>
            <person name="Woyke T."/>
            <person name="Wu D."/>
            <person name="Steenblock K."/>
            <person name="Schneider S."/>
            <person name="Pukall R."/>
            <person name="Goeker M."/>
            <person name="Klenk H.P."/>
            <person name="Eisen J.A."/>
        </authorList>
    </citation>
    <scope>NUCLEOTIDE SEQUENCE [LARGE SCALE GENOMIC DNA]</scope>
    <source>
        <strain evidence="3">ATCC 49802 / DSM 20745 / S 6022</strain>
    </source>
</reference>
<keyword evidence="1" id="KW-0732">Signal</keyword>
<feature type="chain" id="PRO_5003021096" description="WD40 domain protein beta Propeller" evidence="1">
    <location>
        <begin position="25"/>
        <end position="541"/>
    </location>
</feature>
<dbReference type="PANTHER" id="PTHR36842:SF1">
    <property type="entry name" value="PROTEIN TOLB"/>
    <property type="match status" value="1"/>
</dbReference>
<dbReference type="Proteomes" id="UP000002027">
    <property type="component" value="Chromosome 1"/>
</dbReference>
<dbReference type="RefSeq" id="WP_012870991.1">
    <property type="nucleotide sequence ID" value="NC_013523.1"/>
</dbReference>
<dbReference type="InterPro" id="IPR027618">
    <property type="entry name" value="Beta_prop_Msarc"/>
</dbReference>
<organism evidence="2 3">
    <name type="scientific">Sphaerobacter thermophilus (strain ATCC 49802 / DSM 20745 / KCCM 41009 / NCIMB 13125 / S 6022)</name>
    <dbReference type="NCBI Taxonomy" id="479434"/>
    <lineage>
        <taxon>Bacteria</taxon>
        <taxon>Pseudomonadati</taxon>
        <taxon>Thermomicrobiota</taxon>
        <taxon>Thermomicrobia</taxon>
        <taxon>Sphaerobacterales</taxon>
        <taxon>Sphaerobacterineae</taxon>
        <taxon>Sphaerobacteraceae</taxon>
        <taxon>Sphaerobacter</taxon>
    </lineage>
</organism>
<dbReference type="STRING" id="479434.Sthe_0506"/>
<dbReference type="InParanoid" id="D1C127"/>
<evidence type="ECO:0000256" key="1">
    <source>
        <dbReference type="SAM" id="SignalP"/>
    </source>
</evidence>
<gene>
    <name evidence="2" type="ordered locus">Sthe_0506</name>
</gene>
<dbReference type="InterPro" id="IPR011042">
    <property type="entry name" value="6-blade_b-propeller_TolB-like"/>
</dbReference>
<evidence type="ECO:0008006" key="4">
    <source>
        <dbReference type="Google" id="ProtNLM"/>
    </source>
</evidence>
<dbReference type="Gene3D" id="2.120.10.30">
    <property type="entry name" value="TolB, C-terminal domain"/>
    <property type="match status" value="2"/>
</dbReference>
<name>D1C127_SPHTD</name>
<dbReference type="NCBIfam" id="TIGR04275">
    <property type="entry name" value="beta_prop_Msarc"/>
    <property type="match status" value="4"/>
</dbReference>
<proteinExistence type="predicted"/>
<dbReference type="PANTHER" id="PTHR36842">
    <property type="entry name" value="PROTEIN TOLB HOMOLOG"/>
    <property type="match status" value="1"/>
</dbReference>
<evidence type="ECO:0000313" key="2">
    <source>
        <dbReference type="EMBL" id="ACZ37944.1"/>
    </source>
</evidence>
<sequence>MGKGCRAIRRVAALLLTTTLVICAALVPAAGPPARAAELPYRLEPAMTSAIGADQRGLVADGSLIVWQDSRDGTPDIFAYDLDDAREFRVAQTPGHRTQPAISGSLIVWVSGDEPGRRTIEGIDLTTRTTFTVTDQPADVADPAVSGNVVIWRERRDGAWDIVGKNLATGERFEVTRDPVNQAHPTISGAAIIWQAYVDGNWDLFRYDLGSQRVEQLTATPDDEVEPVVAGSRVLFRRLPARGGPPSLVLRDLGTGAEQVVVSDHMVMQGTIAGDVVVWEDWRTGLPDIYAYDIAHDQTFAVARSQQAYAPAVSTRAIAWFSRSNMSRSRVQALALVERLPTDPRDPPAVPSPENVYVQETRHFMSSGFKSYWQAHGGPALFGYPLTEEFTETNPATGQERIVQYFERVKMEYDPNAPEDARISLARLGADLTADRDFPAVPPTEDSAERRYFPETGHTIAYGFKEFWEKHGGLAIFGFPISEEFTENGRTVQYFERARFEFNPDATSEDDKVMLGLLGREALQRLGWLPRPPIDTTGLLE</sequence>
<dbReference type="EMBL" id="CP001823">
    <property type="protein sequence ID" value="ACZ37944.1"/>
    <property type="molecule type" value="Genomic_DNA"/>
</dbReference>
<dbReference type="SUPFAM" id="SSF69304">
    <property type="entry name" value="Tricorn protease N-terminal domain"/>
    <property type="match status" value="1"/>
</dbReference>
<keyword evidence="3" id="KW-1185">Reference proteome</keyword>
<dbReference type="KEGG" id="sti:Sthe_0506"/>
<dbReference type="OrthoDB" id="144348at2"/>
<protein>
    <recommendedName>
        <fullName evidence="4">WD40 domain protein beta Propeller</fullName>
    </recommendedName>
</protein>
<reference evidence="2 3" key="2">
    <citation type="journal article" date="2010" name="Stand. Genomic Sci.">
        <title>Complete genome sequence of Desulfohalobium retbaense type strain (HR(100)).</title>
        <authorList>
            <person name="Spring S."/>
            <person name="Nolan M."/>
            <person name="Lapidus A."/>
            <person name="Glavina Del Rio T."/>
            <person name="Copeland A."/>
            <person name="Tice H."/>
            <person name="Cheng J.F."/>
            <person name="Lucas S."/>
            <person name="Land M."/>
            <person name="Chen F."/>
            <person name="Bruce D."/>
            <person name="Goodwin L."/>
            <person name="Pitluck S."/>
            <person name="Ivanova N."/>
            <person name="Mavromatis K."/>
            <person name="Mikhailova N."/>
            <person name="Pati A."/>
            <person name="Chen A."/>
            <person name="Palaniappan K."/>
            <person name="Hauser L."/>
            <person name="Chang Y.J."/>
            <person name="Jeffries C.D."/>
            <person name="Munk C."/>
            <person name="Kiss H."/>
            <person name="Chain P."/>
            <person name="Han C."/>
            <person name="Brettin T."/>
            <person name="Detter J.C."/>
            <person name="Schuler E."/>
            <person name="Goker M."/>
            <person name="Rohde M."/>
            <person name="Bristow J."/>
            <person name="Eisen J.A."/>
            <person name="Markowitz V."/>
            <person name="Hugenholtz P."/>
            <person name="Kyrpides N.C."/>
            <person name="Klenk H.P."/>
        </authorList>
    </citation>
    <scope>NUCLEOTIDE SEQUENCE [LARGE SCALE GENOMIC DNA]</scope>
    <source>
        <strain evidence="3">ATCC 49802 / DSM 20745 / S 6022</strain>
    </source>
</reference>
<evidence type="ECO:0000313" key="3">
    <source>
        <dbReference type="Proteomes" id="UP000002027"/>
    </source>
</evidence>
<dbReference type="HOGENOM" id="CLU_495983_0_0_0"/>
<accession>D1C127</accession>
<dbReference type="AlphaFoldDB" id="D1C127"/>
<feature type="signal peptide" evidence="1">
    <location>
        <begin position="1"/>
        <end position="24"/>
    </location>
</feature>